<protein>
    <recommendedName>
        <fullName evidence="4 11">Phosphoribosylaminoimidazole-succinocarboxamide synthase</fullName>
        <ecNumber evidence="3 11">6.3.2.6</ecNumber>
    </recommendedName>
    <alternativeName>
        <fullName evidence="9 11">SAICAR synthetase</fullName>
    </alternativeName>
</protein>
<proteinExistence type="inferred from homology"/>
<dbReference type="InterPro" id="IPR028923">
    <property type="entry name" value="SAICAR_synt/ADE2_N"/>
</dbReference>
<dbReference type="Gene3D" id="3.30.200.20">
    <property type="entry name" value="Phosphorylase Kinase, domain 1"/>
    <property type="match status" value="1"/>
</dbReference>
<evidence type="ECO:0000259" key="12">
    <source>
        <dbReference type="Pfam" id="PF01259"/>
    </source>
</evidence>
<evidence type="ECO:0000256" key="4">
    <source>
        <dbReference type="ARBA" id="ARBA00016460"/>
    </source>
</evidence>
<evidence type="ECO:0000313" key="14">
    <source>
        <dbReference type="Proteomes" id="UP000520814"/>
    </source>
</evidence>
<name>A0A7W9SRA4_ARMRO</name>
<dbReference type="NCBIfam" id="TIGR00081">
    <property type="entry name" value="purC"/>
    <property type="match status" value="1"/>
</dbReference>
<evidence type="ECO:0000313" key="13">
    <source>
        <dbReference type="EMBL" id="MBB6050549.1"/>
    </source>
</evidence>
<accession>A0A7W9SRA4</accession>
<dbReference type="Gene3D" id="3.30.470.20">
    <property type="entry name" value="ATP-grasp fold, B domain"/>
    <property type="match status" value="1"/>
</dbReference>
<dbReference type="HAMAP" id="MF_00137">
    <property type="entry name" value="SAICAR_synth"/>
    <property type="match status" value="1"/>
</dbReference>
<dbReference type="GO" id="GO:0004639">
    <property type="term" value="F:phosphoribosylaminoimidazolesuccinocarboxamide synthase activity"/>
    <property type="evidence" value="ECO:0007669"/>
    <property type="project" value="UniProtKB-UniRule"/>
</dbReference>
<comment type="similarity">
    <text evidence="2 11">Belongs to the SAICAR synthetase family.</text>
</comment>
<keyword evidence="8 11" id="KW-0067">ATP-binding</keyword>
<evidence type="ECO:0000256" key="1">
    <source>
        <dbReference type="ARBA" id="ARBA00004672"/>
    </source>
</evidence>
<dbReference type="EC" id="6.3.2.6" evidence="3 11"/>
<dbReference type="Pfam" id="PF01259">
    <property type="entry name" value="SAICAR_synt"/>
    <property type="match status" value="1"/>
</dbReference>
<comment type="caution">
    <text evidence="13">The sequence shown here is derived from an EMBL/GenBank/DDBJ whole genome shotgun (WGS) entry which is preliminary data.</text>
</comment>
<dbReference type="CDD" id="cd01414">
    <property type="entry name" value="SAICAR_synt_Sc"/>
    <property type="match status" value="1"/>
</dbReference>
<dbReference type="NCBIfam" id="NF010568">
    <property type="entry name" value="PRK13961.1"/>
    <property type="match status" value="1"/>
</dbReference>
<feature type="domain" description="SAICAR synthetase/ADE2 N-terminal" evidence="12">
    <location>
        <begin position="15"/>
        <end position="272"/>
    </location>
</feature>
<keyword evidence="5 11" id="KW-0436">Ligase</keyword>
<dbReference type="GO" id="GO:0005737">
    <property type="term" value="C:cytoplasm"/>
    <property type="evidence" value="ECO:0007669"/>
    <property type="project" value="TreeGrafter"/>
</dbReference>
<dbReference type="GO" id="GO:0006189">
    <property type="term" value="P:'de novo' IMP biosynthetic process"/>
    <property type="evidence" value="ECO:0007669"/>
    <property type="project" value="UniProtKB-UniRule"/>
</dbReference>
<keyword evidence="7 11" id="KW-0658">Purine biosynthesis</keyword>
<dbReference type="AlphaFoldDB" id="A0A7W9SRA4"/>
<evidence type="ECO:0000256" key="7">
    <source>
        <dbReference type="ARBA" id="ARBA00022755"/>
    </source>
</evidence>
<evidence type="ECO:0000256" key="3">
    <source>
        <dbReference type="ARBA" id="ARBA00012217"/>
    </source>
</evidence>
<dbReference type="PANTHER" id="PTHR43700:SF1">
    <property type="entry name" value="PHOSPHORIBOSYLAMINOIMIDAZOLE-SUCCINOCARBOXAMIDE SYNTHASE"/>
    <property type="match status" value="1"/>
</dbReference>
<dbReference type="RefSeq" id="WP_184195717.1">
    <property type="nucleotide sequence ID" value="NZ_JACHGW010000002.1"/>
</dbReference>
<dbReference type="Proteomes" id="UP000520814">
    <property type="component" value="Unassembled WGS sequence"/>
</dbReference>
<keyword evidence="14" id="KW-1185">Reference proteome</keyword>
<dbReference type="EMBL" id="JACHGW010000002">
    <property type="protein sequence ID" value="MBB6050549.1"/>
    <property type="molecule type" value="Genomic_DNA"/>
</dbReference>
<comment type="pathway">
    <text evidence="1 11">Purine metabolism; IMP biosynthesis via de novo pathway; 5-amino-1-(5-phospho-D-ribosyl)imidazole-4-carboxamide from 5-amino-1-(5-phospho-D-ribosyl)imidazole-4-carboxylate: step 1/2.</text>
</comment>
<evidence type="ECO:0000256" key="2">
    <source>
        <dbReference type="ARBA" id="ARBA00010190"/>
    </source>
</evidence>
<sequence>MSAVLTTNIAGLTKLGQGKVRDLYAVGDDKLLLVASDRISAFDVVMAQGIPGKGRILTQLSVFWFAQTQGVIANHLITADDTEIAAEIAAVGGVWDETLAGRAMLCKRTRPLKIEAVIRGYLSGSGWKAYKTDGPSLWGNPLPAGLVESDKLPTPIFTPSTKADAGHDEPMTPGEAKALLGEHFDAVVSAAQGLYAFALAHAEKRGIILADTKFEFGLDENDKVILIDEALTPDSSRFWPADTYQPGGAQPSFDKQFLRDFLESVPGWNKQPPPPDLPAEIIAKTAQKYEEAWRRLTE</sequence>
<dbReference type="PANTHER" id="PTHR43700">
    <property type="entry name" value="PHOSPHORIBOSYLAMINOIMIDAZOLE-SUCCINOCARBOXAMIDE SYNTHASE"/>
    <property type="match status" value="1"/>
</dbReference>
<evidence type="ECO:0000256" key="9">
    <source>
        <dbReference type="ARBA" id="ARBA00030409"/>
    </source>
</evidence>
<keyword evidence="6 11" id="KW-0547">Nucleotide-binding</keyword>
<reference evidence="13 14" key="1">
    <citation type="submission" date="2020-08" db="EMBL/GenBank/DDBJ databases">
        <title>Genomic Encyclopedia of Type Strains, Phase IV (KMG-IV): sequencing the most valuable type-strain genomes for metagenomic binning, comparative biology and taxonomic classification.</title>
        <authorList>
            <person name="Goeker M."/>
        </authorList>
    </citation>
    <scope>NUCLEOTIDE SEQUENCE [LARGE SCALE GENOMIC DNA]</scope>
    <source>
        <strain evidence="13 14">DSM 23562</strain>
    </source>
</reference>
<dbReference type="InterPro" id="IPR001636">
    <property type="entry name" value="SAICAR_synth"/>
</dbReference>
<dbReference type="SUPFAM" id="SSF56104">
    <property type="entry name" value="SAICAR synthase-like"/>
    <property type="match status" value="1"/>
</dbReference>
<organism evidence="13 14">
    <name type="scientific">Armatimonas rosea</name>
    <dbReference type="NCBI Taxonomy" id="685828"/>
    <lineage>
        <taxon>Bacteria</taxon>
        <taxon>Bacillati</taxon>
        <taxon>Armatimonadota</taxon>
        <taxon>Armatimonadia</taxon>
        <taxon>Armatimonadales</taxon>
        <taxon>Armatimonadaceae</taxon>
        <taxon>Armatimonas</taxon>
    </lineage>
</organism>
<dbReference type="PROSITE" id="PS01057">
    <property type="entry name" value="SAICAR_SYNTHETASE_1"/>
    <property type="match status" value="1"/>
</dbReference>
<evidence type="ECO:0000256" key="5">
    <source>
        <dbReference type="ARBA" id="ARBA00022598"/>
    </source>
</evidence>
<dbReference type="InterPro" id="IPR018236">
    <property type="entry name" value="SAICAR_synthetase_CS"/>
</dbReference>
<evidence type="ECO:0000256" key="11">
    <source>
        <dbReference type="HAMAP-Rule" id="MF_00137"/>
    </source>
</evidence>
<comment type="catalytic activity">
    <reaction evidence="10 11">
        <text>5-amino-1-(5-phospho-D-ribosyl)imidazole-4-carboxylate + L-aspartate + ATP = (2S)-2-[5-amino-1-(5-phospho-beta-D-ribosyl)imidazole-4-carboxamido]succinate + ADP + phosphate + 2 H(+)</text>
        <dbReference type="Rhea" id="RHEA:22628"/>
        <dbReference type="ChEBI" id="CHEBI:15378"/>
        <dbReference type="ChEBI" id="CHEBI:29991"/>
        <dbReference type="ChEBI" id="CHEBI:30616"/>
        <dbReference type="ChEBI" id="CHEBI:43474"/>
        <dbReference type="ChEBI" id="CHEBI:58443"/>
        <dbReference type="ChEBI" id="CHEBI:77657"/>
        <dbReference type="ChEBI" id="CHEBI:456216"/>
        <dbReference type="EC" id="6.3.2.6"/>
    </reaction>
</comment>
<dbReference type="GO" id="GO:0005524">
    <property type="term" value="F:ATP binding"/>
    <property type="evidence" value="ECO:0007669"/>
    <property type="project" value="UniProtKB-KW"/>
</dbReference>
<evidence type="ECO:0000256" key="8">
    <source>
        <dbReference type="ARBA" id="ARBA00022840"/>
    </source>
</evidence>
<dbReference type="PROSITE" id="PS01058">
    <property type="entry name" value="SAICAR_SYNTHETASE_2"/>
    <property type="match status" value="1"/>
</dbReference>
<dbReference type="UniPathway" id="UPA00074">
    <property type="reaction ID" value="UER00131"/>
</dbReference>
<gene>
    <name evidence="11" type="primary">purC</name>
    <name evidence="13" type="ORF">HNQ39_002340</name>
</gene>
<evidence type="ECO:0000256" key="10">
    <source>
        <dbReference type="ARBA" id="ARBA00048475"/>
    </source>
</evidence>
<evidence type="ECO:0000256" key="6">
    <source>
        <dbReference type="ARBA" id="ARBA00022741"/>
    </source>
</evidence>